<name>B4P665_DROYA</name>
<proteinExistence type="predicted"/>
<dbReference type="EMBL" id="CM000158">
    <property type="protein sequence ID" value="EDW91915.1"/>
    <property type="molecule type" value="Genomic_DNA"/>
</dbReference>
<dbReference type="OMA" id="SDCQNEP"/>
<sequence length="206" mass="23815">MSQQLFGIWQLLILMAFIDNSMEINYEFTMEDERITSDCQDEAAGTLNIDGLFDWSNATFEMAEEGVTLSGSKTVVWDIQPSDRVELLGSLYYFDRGTWQPTTLNMVIKDFCSVMFDKNQVWYDAYSKHIANSADVKDSCYRVKGSVIHFETYTINLEFGSGVPFQKGRYAIRLKFRAFDKNGKIRSNEICFEIKGHFLKKSGWMK</sequence>
<dbReference type="HOGENOM" id="CLU_094350_0_0_1"/>
<dbReference type="AlphaFoldDB" id="B4P665"/>
<dbReference type="Proteomes" id="UP000002282">
    <property type="component" value="Chromosome 2R"/>
</dbReference>
<evidence type="ECO:0000256" key="1">
    <source>
        <dbReference type="SAM" id="SignalP"/>
    </source>
</evidence>
<reference evidence="2 3" key="2">
    <citation type="journal article" date="2007" name="PLoS Biol.">
        <title>Principles of genome evolution in the Drosophila melanogaster species group.</title>
        <authorList>
            <person name="Ranz J.M."/>
            <person name="Maurin D."/>
            <person name="Chan Y.S."/>
            <person name="von Grotthuss M."/>
            <person name="Hillier L.W."/>
            <person name="Roote J."/>
            <person name="Ashburner M."/>
            <person name="Bergman C.M."/>
        </authorList>
    </citation>
    <scope>NUCLEOTIDE SEQUENCE [LARGE SCALE GENOMIC DNA]</scope>
    <source>
        <strain evidence="3">Tai18E2 / Tucson 14021-0261.01</strain>
    </source>
</reference>
<keyword evidence="3" id="KW-1185">Reference proteome</keyword>
<dbReference type="OrthoDB" id="7975395at2759"/>
<feature type="signal peptide" evidence="1">
    <location>
        <begin position="1"/>
        <end position="23"/>
    </location>
</feature>
<organism evidence="2 3">
    <name type="scientific">Drosophila yakuba</name>
    <name type="common">Fruit fly</name>
    <dbReference type="NCBI Taxonomy" id="7245"/>
    <lineage>
        <taxon>Eukaryota</taxon>
        <taxon>Metazoa</taxon>
        <taxon>Ecdysozoa</taxon>
        <taxon>Arthropoda</taxon>
        <taxon>Hexapoda</taxon>
        <taxon>Insecta</taxon>
        <taxon>Pterygota</taxon>
        <taxon>Neoptera</taxon>
        <taxon>Endopterygota</taxon>
        <taxon>Diptera</taxon>
        <taxon>Brachycera</taxon>
        <taxon>Muscomorpha</taxon>
        <taxon>Ephydroidea</taxon>
        <taxon>Drosophilidae</taxon>
        <taxon>Drosophila</taxon>
        <taxon>Sophophora</taxon>
    </lineage>
</organism>
<evidence type="ECO:0008006" key="4">
    <source>
        <dbReference type="Google" id="ProtNLM"/>
    </source>
</evidence>
<dbReference type="PhylomeDB" id="B4P665"/>
<accession>B4P665</accession>
<evidence type="ECO:0000313" key="3">
    <source>
        <dbReference type="Proteomes" id="UP000002282"/>
    </source>
</evidence>
<dbReference type="eggNOG" id="ENOG502T8HV">
    <property type="taxonomic scope" value="Eukaryota"/>
</dbReference>
<dbReference type="KEGG" id="dya:Dyak_GE11795"/>
<reference evidence="2 3" key="1">
    <citation type="journal article" date="2007" name="Nature">
        <title>Evolution of genes and genomes on the Drosophila phylogeny.</title>
        <authorList>
            <consortium name="Drosophila 12 Genomes Consortium"/>
            <person name="Clark A.G."/>
            <person name="Eisen M.B."/>
            <person name="Smith D.R."/>
            <person name="Bergman C.M."/>
            <person name="Oliver B."/>
            <person name="Markow T.A."/>
            <person name="Kaufman T.C."/>
            <person name="Kellis M."/>
            <person name="Gelbart W."/>
            <person name="Iyer V.N."/>
            <person name="Pollard D.A."/>
            <person name="Sackton T.B."/>
            <person name="Larracuente A.M."/>
            <person name="Singh N.D."/>
            <person name="Abad J.P."/>
            <person name="Abt D.N."/>
            <person name="Adryan B."/>
            <person name="Aguade M."/>
            <person name="Akashi H."/>
            <person name="Anderson W.W."/>
            <person name="Aquadro C.F."/>
            <person name="Ardell D.H."/>
            <person name="Arguello R."/>
            <person name="Artieri C.G."/>
            <person name="Barbash D.A."/>
            <person name="Barker D."/>
            <person name="Barsanti P."/>
            <person name="Batterham P."/>
            <person name="Batzoglou S."/>
            <person name="Begun D."/>
            <person name="Bhutkar A."/>
            <person name="Blanco E."/>
            <person name="Bosak S.A."/>
            <person name="Bradley R.K."/>
            <person name="Brand A.D."/>
            <person name="Brent M.R."/>
            <person name="Brooks A.N."/>
            <person name="Brown R.H."/>
            <person name="Butlin R.K."/>
            <person name="Caggese C."/>
            <person name="Calvi B.R."/>
            <person name="Bernardo de Carvalho A."/>
            <person name="Caspi A."/>
            <person name="Castrezana S."/>
            <person name="Celniker S.E."/>
            <person name="Chang J.L."/>
            <person name="Chapple C."/>
            <person name="Chatterji S."/>
            <person name="Chinwalla A."/>
            <person name="Civetta A."/>
            <person name="Clifton S.W."/>
            <person name="Comeron J.M."/>
            <person name="Costello J.C."/>
            <person name="Coyne J.A."/>
            <person name="Daub J."/>
            <person name="David R.G."/>
            <person name="Delcher A.L."/>
            <person name="Delehaunty K."/>
            <person name="Do C.B."/>
            <person name="Ebling H."/>
            <person name="Edwards K."/>
            <person name="Eickbush T."/>
            <person name="Evans J.D."/>
            <person name="Filipski A."/>
            <person name="Findeiss S."/>
            <person name="Freyhult E."/>
            <person name="Fulton L."/>
            <person name="Fulton R."/>
            <person name="Garcia A.C."/>
            <person name="Gardiner A."/>
            <person name="Garfield D.A."/>
            <person name="Garvin B.E."/>
            <person name="Gibson G."/>
            <person name="Gilbert D."/>
            <person name="Gnerre S."/>
            <person name="Godfrey J."/>
            <person name="Good R."/>
            <person name="Gotea V."/>
            <person name="Gravely B."/>
            <person name="Greenberg A.J."/>
            <person name="Griffiths-Jones S."/>
            <person name="Gross S."/>
            <person name="Guigo R."/>
            <person name="Gustafson E.A."/>
            <person name="Haerty W."/>
            <person name="Hahn M.W."/>
            <person name="Halligan D.L."/>
            <person name="Halpern A.L."/>
            <person name="Halter G.M."/>
            <person name="Han M.V."/>
            <person name="Heger A."/>
            <person name="Hillier L."/>
            <person name="Hinrichs A.S."/>
            <person name="Holmes I."/>
            <person name="Hoskins R.A."/>
            <person name="Hubisz M.J."/>
            <person name="Hultmark D."/>
            <person name="Huntley M.A."/>
            <person name="Jaffe D.B."/>
            <person name="Jagadeeshan S."/>
            <person name="Jeck W.R."/>
            <person name="Johnson J."/>
            <person name="Jones C.D."/>
            <person name="Jordan W.C."/>
            <person name="Karpen G.H."/>
            <person name="Kataoka E."/>
            <person name="Keightley P.D."/>
            <person name="Kheradpour P."/>
            <person name="Kirkness E.F."/>
            <person name="Koerich L.B."/>
            <person name="Kristiansen K."/>
            <person name="Kudrna D."/>
            <person name="Kulathinal R.J."/>
            <person name="Kumar S."/>
            <person name="Kwok R."/>
            <person name="Lander E."/>
            <person name="Langley C.H."/>
            <person name="Lapoint R."/>
            <person name="Lazzaro B.P."/>
            <person name="Lee S.J."/>
            <person name="Levesque L."/>
            <person name="Li R."/>
            <person name="Lin C.F."/>
            <person name="Lin M.F."/>
            <person name="Lindblad-Toh K."/>
            <person name="Llopart A."/>
            <person name="Long M."/>
            <person name="Low L."/>
            <person name="Lozovsky E."/>
            <person name="Lu J."/>
            <person name="Luo M."/>
            <person name="Machado C.A."/>
            <person name="Makalowski W."/>
            <person name="Marzo M."/>
            <person name="Matsuda M."/>
            <person name="Matzkin L."/>
            <person name="McAllister B."/>
            <person name="McBride C.S."/>
            <person name="McKernan B."/>
            <person name="McKernan K."/>
            <person name="Mendez-Lago M."/>
            <person name="Minx P."/>
            <person name="Mollenhauer M.U."/>
            <person name="Montooth K."/>
            <person name="Mount S.M."/>
            <person name="Mu X."/>
            <person name="Myers E."/>
            <person name="Negre B."/>
            <person name="Newfeld S."/>
            <person name="Nielsen R."/>
            <person name="Noor M.A."/>
            <person name="O'Grady P."/>
            <person name="Pachter L."/>
            <person name="Papaceit M."/>
            <person name="Parisi M.J."/>
            <person name="Parisi M."/>
            <person name="Parts L."/>
            <person name="Pedersen J.S."/>
            <person name="Pesole G."/>
            <person name="Phillippy A.M."/>
            <person name="Ponting C.P."/>
            <person name="Pop M."/>
            <person name="Porcelli D."/>
            <person name="Powell J.R."/>
            <person name="Prohaska S."/>
            <person name="Pruitt K."/>
            <person name="Puig M."/>
            <person name="Quesneville H."/>
            <person name="Ram K.R."/>
            <person name="Rand D."/>
            <person name="Rasmussen M.D."/>
            <person name="Reed L.K."/>
            <person name="Reenan R."/>
            <person name="Reily A."/>
            <person name="Remington K.A."/>
            <person name="Rieger T.T."/>
            <person name="Ritchie M.G."/>
            <person name="Robin C."/>
            <person name="Rogers Y.H."/>
            <person name="Rohde C."/>
            <person name="Rozas J."/>
            <person name="Rubenfield M.J."/>
            <person name="Ruiz A."/>
            <person name="Russo S."/>
            <person name="Salzberg S.L."/>
            <person name="Sanchez-Gracia A."/>
            <person name="Saranga D.J."/>
            <person name="Sato H."/>
            <person name="Schaeffer S.W."/>
            <person name="Schatz M.C."/>
            <person name="Schlenke T."/>
            <person name="Schwartz R."/>
            <person name="Segarra C."/>
            <person name="Singh R.S."/>
            <person name="Sirot L."/>
            <person name="Sirota M."/>
            <person name="Sisneros N.B."/>
            <person name="Smith C.D."/>
            <person name="Smith T.F."/>
            <person name="Spieth J."/>
            <person name="Stage D.E."/>
            <person name="Stark A."/>
            <person name="Stephan W."/>
            <person name="Strausberg R.L."/>
            <person name="Strempel S."/>
            <person name="Sturgill D."/>
            <person name="Sutton G."/>
            <person name="Sutton G.G."/>
            <person name="Tao W."/>
            <person name="Teichmann S."/>
            <person name="Tobari Y.N."/>
            <person name="Tomimura Y."/>
            <person name="Tsolas J.M."/>
            <person name="Valente V.L."/>
            <person name="Venter E."/>
            <person name="Venter J.C."/>
            <person name="Vicario S."/>
            <person name="Vieira F.G."/>
            <person name="Vilella A.J."/>
            <person name="Villasante A."/>
            <person name="Walenz B."/>
            <person name="Wang J."/>
            <person name="Wasserman M."/>
            <person name="Watts T."/>
            <person name="Wilson D."/>
            <person name="Wilson R.K."/>
            <person name="Wing R.A."/>
            <person name="Wolfner M.F."/>
            <person name="Wong A."/>
            <person name="Wong G.K."/>
            <person name="Wu C.I."/>
            <person name="Wu G."/>
            <person name="Yamamoto D."/>
            <person name="Yang H.P."/>
            <person name="Yang S.P."/>
            <person name="Yorke J.A."/>
            <person name="Yoshida K."/>
            <person name="Zdobnov E."/>
            <person name="Zhang P."/>
            <person name="Zhang Y."/>
            <person name="Zimin A.V."/>
            <person name="Baldwin J."/>
            <person name="Abdouelleil A."/>
            <person name="Abdulkadir J."/>
            <person name="Abebe A."/>
            <person name="Abera B."/>
            <person name="Abreu J."/>
            <person name="Acer S.C."/>
            <person name="Aftuck L."/>
            <person name="Alexander A."/>
            <person name="An P."/>
            <person name="Anderson E."/>
            <person name="Anderson S."/>
            <person name="Arachi H."/>
            <person name="Azer M."/>
            <person name="Bachantsang P."/>
            <person name="Barry A."/>
            <person name="Bayul T."/>
            <person name="Berlin A."/>
            <person name="Bessette D."/>
            <person name="Bloom T."/>
            <person name="Blye J."/>
            <person name="Boguslavskiy L."/>
            <person name="Bonnet C."/>
            <person name="Boukhgalter B."/>
            <person name="Bourzgui I."/>
            <person name="Brown A."/>
            <person name="Cahill P."/>
            <person name="Channer S."/>
            <person name="Cheshatsang Y."/>
            <person name="Chuda L."/>
            <person name="Citroen M."/>
            <person name="Collymore A."/>
            <person name="Cooke P."/>
            <person name="Costello M."/>
            <person name="D'Aco K."/>
            <person name="Daza R."/>
            <person name="De Haan G."/>
            <person name="DeGray S."/>
            <person name="DeMaso C."/>
            <person name="Dhargay N."/>
            <person name="Dooley K."/>
            <person name="Dooley E."/>
            <person name="Doricent M."/>
            <person name="Dorje P."/>
            <person name="Dorjee K."/>
            <person name="Dupes A."/>
            <person name="Elong R."/>
            <person name="Falk J."/>
            <person name="Farina A."/>
            <person name="Faro S."/>
            <person name="Ferguson D."/>
            <person name="Fisher S."/>
            <person name="Foley C.D."/>
            <person name="Franke A."/>
            <person name="Friedrich D."/>
            <person name="Gadbois L."/>
            <person name="Gearin G."/>
            <person name="Gearin C.R."/>
            <person name="Giannoukos G."/>
            <person name="Goode T."/>
            <person name="Graham J."/>
            <person name="Grandbois E."/>
            <person name="Grewal S."/>
            <person name="Gyaltsen K."/>
            <person name="Hafez N."/>
            <person name="Hagos B."/>
            <person name="Hall J."/>
            <person name="Henson C."/>
            <person name="Hollinger A."/>
            <person name="Honan T."/>
            <person name="Huard M.D."/>
            <person name="Hughes L."/>
            <person name="Hurhula B."/>
            <person name="Husby M.E."/>
            <person name="Kamat A."/>
            <person name="Kanga B."/>
            <person name="Kashin S."/>
            <person name="Khazanovich D."/>
            <person name="Kisner P."/>
            <person name="Lance K."/>
            <person name="Lara M."/>
            <person name="Lee W."/>
            <person name="Lennon N."/>
            <person name="Letendre F."/>
            <person name="LeVine R."/>
            <person name="Lipovsky A."/>
            <person name="Liu X."/>
            <person name="Liu J."/>
            <person name="Liu S."/>
            <person name="Lokyitsang T."/>
            <person name="Lokyitsang Y."/>
            <person name="Lubonja R."/>
            <person name="Lui A."/>
            <person name="MacDonald P."/>
            <person name="Magnisalis V."/>
            <person name="Maru K."/>
            <person name="Matthews C."/>
            <person name="McCusker W."/>
            <person name="McDonough S."/>
            <person name="Mehta T."/>
            <person name="Meldrim J."/>
            <person name="Meneus L."/>
            <person name="Mihai O."/>
            <person name="Mihalev A."/>
            <person name="Mihova T."/>
            <person name="Mittelman R."/>
            <person name="Mlenga V."/>
            <person name="Montmayeur A."/>
            <person name="Mulrain L."/>
            <person name="Navidi A."/>
            <person name="Naylor J."/>
            <person name="Negash T."/>
            <person name="Nguyen T."/>
            <person name="Nguyen N."/>
            <person name="Nicol R."/>
            <person name="Norbu C."/>
            <person name="Norbu N."/>
            <person name="Novod N."/>
            <person name="O'Neill B."/>
            <person name="Osman S."/>
            <person name="Markiewicz E."/>
            <person name="Oyono O.L."/>
            <person name="Patti C."/>
            <person name="Phunkhang P."/>
            <person name="Pierre F."/>
            <person name="Priest M."/>
            <person name="Raghuraman S."/>
            <person name="Rege F."/>
            <person name="Reyes R."/>
            <person name="Rise C."/>
            <person name="Rogov P."/>
            <person name="Ross K."/>
            <person name="Ryan E."/>
            <person name="Settipalli S."/>
            <person name="Shea T."/>
            <person name="Sherpa N."/>
            <person name="Shi L."/>
            <person name="Shih D."/>
            <person name="Sparrow T."/>
            <person name="Spaulding J."/>
            <person name="Stalker J."/>
            <person name="Stange-Thomann N."/>
            <person name="Stavropoulos S."/>
            <person name="Stone C."/>
            <person name="Strader C."/>
            <person name="Tesfaye S."/>
            <person name="Thomson T."/>
            <person name="Thoulutsang Y."/>
            <person name="Thoulutsang D."/>
            <person name="Topham K."/>
            <person name="Topping I."/>
            <person name="Tsamla T."/>
            <person name="Vassiliev H."/>
            <person name="Vo A."/>
            <person name="Wangchuk T."/>
            <person name="Wangdi T."/>
            <person name="Weiand M."/>
            <person name="Wilkinson J."/>
            <person name="Wilson A."/>
            <person name="Yadav S."/>
            <person name="Young G."/>
            <person name="Yu Q."/>
            <person name="Zembek L."/>
            <person name="Zhong D."/>
            <person name="Zimmer A."/>
            <person name="Zwirko Z."/>
            <person name="Jaffe D.B."/>
            <person name="Alvarez P."/>
            <person name="Brockman W."/>
            <person name="Butler J."/>
            <person name="Chin C."/>
            <person name="Gnerre S."/>
            <person name="Grabherr M."/>
            <person name="Kleber M."/>
            <person name="Mauceli E."/>
            <person name="MacCallum I."/>
        </authorList>
    </citation>
    <scope>NUCLEOTIDE SEQUENCE [LARGE SCALE GENOMIC DNA]</scope>
    <source>
        <strain evidence="3">Tai18E2 / Tucson 14021-0261.01</strain>
    </source>
</reference>
<dbReference type="GO" id="GO:0043695">
    <property type="term" value="P:detection of pheromone"/>
    <property type="evidence" value="ECO:0007669"/>
    <property type="project" value="EnsemblMetazoa"/>
</dbReference>
<gene>
    <name evidence="2" type="primary">Dyak\GE11795</name>
    <name evidence="2" type="synonym">dyak_GLEANR_12097</name>
    <name evidence="2" type="synonym">GE11795</name>
    <name evidence="2" type="ORF">Dyak_GE11795</name>
</gene>
<dbReference type="InterPro" id="IPR006601">
    <property type="entry name" value="Uncharacterised_DM11_DROME"/>
</dbReference>
<keyword evidence="1" id="KW-0732">Signal</keyword>
<feature type="chain" id="PRO_5002821022" description="MD-2-related lipid-recognition domain-containing protein" evidence="1">
    <location>
        <begin position="24"/>
        <end position="206"/>
    </location>
</feature>
<protein>
    <recommendedName>
        <fullName evidence="4">MD-2-related lipid-recognition domain-containing protein</fullName>
    </recommendedName>
</protein>
<dbReference type="SMART" id="SM00675">
    <property type="entry name" value="DM11"/>
    <property type="match status" value="1"/>
</dbReference>
<evidence type="ECO:0000313" key="2">
    <source>
        <dbReference type="EMBL" id="EDW91915.1"/>
    </source>
</evidence>